<dbReference type="AlphaFoldDB" id="A0AB74U956"/>
<feature type="domain" description="Autotransporter" evidence="1">
    <location>
        <begin position="253"/>
        <end position="489"/>
    </location>
</feature>
<dbReference type="SMART" id="SM00869">
    <property type="entry name" value="Autotransporter"/>
    <property type="match status" value="1"/>
</dbReference>
<sequence>MRIDLKAAVLGLGALAVCPGVAAAGFGLAELIQLGQALPDAQTQGDISKDDTRASLKLNNGRTFTISSPDGQTSLANLIKGDRVTLDVNGNRVDFSTTAASFETGYDKGDQAAVYSISSVVDSRPLTLSWEGTPDSLASANRLSATLNGQPVTLVLPDDQTLDDFKGSTPITLLDANGNPLIDGQSLNALSPKRLLQLAARLGMLDTDMALRGAQKQAMAQNFGILSSQIDSAMQPGRASAPSQGQRFAAGRGLNVWVASEASDLEGRANTTAYDGEGKAAFVGLDWKRKGWLLGLAAGHSSVDITTHNQVARVDLGGDVIAPYAAVAVDDGRWVLDAIGLYQSLDGRSRNRYLAGDVNLDGERWGARGSTTYYLPRLARWQIGVTAGGSYLNDKLQGRYLGTQSDYGVELGELFGGFKLGYDLPNGQLYASALHYHNITAHVDSRVNLIEKDDPSREQLKLGLSHELGQRWNVDFAGVAVVGSSDTRYRKLQATLAYRL</sequence>
<name>A0AB74U956_9GAMM</name>
<gene>
    <name evidence="2" type="ORF">ABV408_11160</name>
</gene>
<dbReference type="SUPFAM" id="SSF103515">
    <property type="entry name" value="Autotransporter"/>
    <property type="match status" value="1"/>
</dbReference>
<evidence type="ECO:0000313" key="2">
    <source>
        <dbReference type="EMBL" id="XCJ78004.1"/>
    </source>
</evidence>
<dbReference type="EMBL" id="CP159578">
    <property type="protein sequence ID" value="XCJ78004.1"/>
    <property type="molecule type" value="Genomic_DNA"/>
</dbReference>
<reference evidence="2" key="1">
    <citation type="submission" date="2024-06" db="EMBL/GenBank/DDBJ databases">
        <title>Complete genome of Salinicola endophyticus HNIBRBA4755.</title>
        <authorList>
            <person name="Shin S.Y."/>
            <person name="Kang H."/>
            <person name="Song J."/>
        </authorList>
    </citation>
    <scope>NUCLEOTIDE SEQUENCE</scope>
    <source>
        <strain evidence="2">HNIBRBA4755</strain>
    </source>
</reference>
<dbReference type="RefSeq" id="WP_353979026.1">
    <property type="nucleotide sequence ID" value="NZ_CP159578.1"/>
</dbReference>
<proteinExistence type="predicted"/>
<evidence type="ECO:0000259" key="1">
    <source>
        <dbReference type="SMART" id="SM00869"/>
    </source>
</evidence>
<dbReference type="InterPro" id="IPR036709">
    <property type="entry name" value="Autotransporte_beta_dom_sf"/>
</dbReference>
<dbReference type="InterPro" id="IPR005546">
    <property type="entry name" value="Autotransporte_beta"/>
</dbReference>
<protein>
    <submittedName>
        <fullName evidence="2">Autotransporter outer membrane beta-barrel domain-containing protein</fullName>
    </submittedName>
</protein>
<accession>A0AB74U956</accession>
<organism evidence="2">
    <name type="scientific">Salinicola endophyticus</name>
    <dbReference type="NCBI Taxonomy" id="1949083"/>
    <lineage>
        <taxon>Bacteria</taxon>
        <taxon>Pseudomonadati</taxon>
        <taxon>Pseudomonadota</taxon>
        <taxon>Gammaproteobacteria</taxon>
        <taxon>Oceanospirillales</taxon>
        <taxon>Halomonadaceae</taxon>
        <taxon>Salinicola</taxon>
    </lineage>
</organism>